<proteinExistence type="predicted"/>
<gene>
    <name evidence="4" type="ORF">PGQ11_001419</name>
</gene>
<sequence length="293" mass="32664">MSKIFELPVELFLEIFGYIDKGEDWTTLTCVNREFYNFATGRIWGPIENSEQKQHQVFMWACASGSTRAIRRLLQGGLPIKFTYQSGGMRELYYMTPQIYLDIPQDDFGRGQAFVTNMDAFHPPATIMIHSKSSFWMPLHVAASGGQSEAAETLLEHGADIESPSLNYCNSEFWDLTPVGKFTPLHTAIQEGQIDVANLLISKGASIYVDRVASRPEKTSGPGRGRLTAFHCCAVYDRKSIAETLVNQGYGAAIDEIDEFGRQRTHYDNNEETGGQIKCIPARVYLASAPGVL</sequence>
<evidence type="ECO:0000313" key="5">
    <source>
        <dbReference type="Proteomes" id="UP001390339"/>
    </source>
</evidence>
<organism evidence="4 5">
    <name type="scientific">Apiospora arundinis</name>
    <dbReference type="NCBI Taxonomy" id="335852"/>
    <lineage>
        <taxon>Eukaryota</taxon>
        <taxon>Fungi</taxon>
        <taxon>Dikarya</taxon>
        <taxon>Ascomycota</taxon>
        <taxon>Pezizomycotina</taxon>
        <taxon>Sordariomycetes</taxon>
        <taxon>Xylariomycetidae</taxon>
        <taxon>Amphisphaeriales</taxon>
        <taxon>Apiosporaceae</taxon>
        <taxon>Apiospora</taxon>
    </lineage>
</organism>
<dbReference type="InterPro" id="IPR036770">
    <property type="entry name" value="Ankyrin_rpt-contain_sf"/>
</dbReference>
<keyword evidence="1" id="KW-0677">Repeat</keyword>
<dbReference type="SMART" id="SM00248">
    <property type="entry name" value="ANK"/>
    <property type="match status" value="4"/>
</dbReference>
<feature type="repeat" description="ANK" evidence="3">
    <location>
        <begin position="180"/>
        <end position="212"/>
    </location>
</feature>
<dbReference type="InterPro" id="IPR002110">
    <property type="entry name" value="Ankyrin_rpt"/>
</dbReference>
<evidence type="ECO:0000313" key="4">
    <source>
        <dbReference type="EMBL" id="KAK8880125.1"/>
    </source>
</evidence>
<dbReference type="SUPFAM" id="SSF48403">
    <property type="entry name" value="Ankyrin repeat"/>
    <property type="match status" value="1"/>
</dbReference>
<protein>
    <submittedName>
        <fullName evidence="4">Alpha-latrotoxin-.t1.c1a</fullName>
    </submittedName>
</protein>
<feature type="repeat" description="ANK" evidence="3">
    <location>
        <begin position="138"/>
        <end position="166"/>
    </location>
</feature>
<dbReference type="PANTHER" id="PTHR24171">
    <property type="entry name" value="ANKYRIN REPEAT DOMAIN-CONTAINING PROTEIN 39-RELATED"/>
    <property type="match status" value="1"/>
</dbReference>
<dbReference type="PANTHER" id="PTHR24171:SF9">
    <property type="entry name" value="ANKYRIN REPEAT DOMAIN-CONTAINING PROTEIN 39"/>
    <property type="match status" value="1"/>
</dbReference>
<dbReference type="Proteomes" id="UP001390339">
    <property type="component" value="Unassembled WGS sequence"/>
</dbReference>
<dbReference type="PROSITE" id="PS50297">
    <property type="entry name" value="ANK_REP_REGION"/>
    <property type="match status" value="2"/>
</dbReference>
<evidence type="ECO:0000256" key="2">
    <source>
        <dbReference type="ARBA" id="ARBA00023043"/>
    </source>
</evidence>
<evidence type="ECO:0000256" key="1">
    <source>
        <dbReference type="ARBA" id="ARBA00022737"/>
    </source>
</evidence>
<dbReference type="Pfam" id="PF12796">
    <property type="entry name" value="Ank_2"/>
    <property type="match status" value="1"/>
</dbReference>
<evidence type="ECO:0000256" key="3">
    <source>
        <dbReference type="PROSITE-ProRule" id="PRU00023"/>
    </source>
</evidence>
<reference evidence="4 5" key="1">
    <citation type="journal article" date="2024" name="IMA Fungus">
        <title>Apiospora arundinis, a panoply of carbohydrate-active enzymes and secondary metabolites.</title>
        <authorList>
            <person name="Sorensen T."/>
            <person name="Petersen C."/>
            <person name="Muurmann A.T."/>
            <person name="Christiansen J.V."/>
            <person name="Brundto M.L."/>
            <person name="Overgaard C.K."/>
            <person name="Boysen A.T."/>
            <person name="Wollenberg R.D."/>
            <person name="Larsen T.O."/>
            <person name="Sorensen J.L."/>
            <person name="Nielsen K.L."/>
            <person name="Sondergaard T.E."/>
        </authorList>
    </citation>
    <scope>NUCLEOTIDE SEQUENCE [LARGE SCALE GENOMIC DNA]</scope>
    <source>
        <strain evidence="4 5">AAU 773</strain>
    </source>
</reference>
<name>A0ABR2JMR5_9PEZI</name>
<comment type="caution">
    <text evidence="4">The sequence shown here is derived from an EMBL/GenBank/DDBJ whole genome shotgun (WGS) entry which is preliminary data.</text>
</comment>
<keyword evidence="2 3" id="KW-0040">ANK repeat</keyword>
<accession>A0ABR2JMR5</accession>
<dbReference type="EMBL" id="JAPCWZ010000001">
    <property type="protein sequence ID" value="KAK8880125.1"/>
    <property type="molecule type" value="Genomic_DNA"/>
</dbReference>
<dbReference type="PROSITE" id="PS50088">
    <property type="entry name" value="ANK_REPEAT"/>
    <property type="match status" value="2"/>
</dbReference>
<keyword evidence="5" id="KW-1185">Reference proteome</keyword>
<dbReference type="Gene3D" id="1.25.40.20">
    <property type="entry name" value="Ankyrin repeat-containing domain"/>
    <property type="match status" value="1"/>
</dbReference>